<feature type="transmembrane region" description="Helical" evidence="1">
    <location>
        <begin position="63"/>
        <end position="82"/>
    </location>
</feature>
<evidence type="ECO:0000313" key="2">
    <source>
        <dbReference type="EMBL" id="KAJ6740300.1"/>
    </source>
</evidence>
<feature type="transmembrane region" description="Helical" evidence="1">
    <location>
        <begin position="20"/>
        <end position="42"/>
    </location>
</feature>
<dbReference type="AlphaFoldDB" id="A0A9Q0V1C1"/>
<feature type="transmembrane region" description="Helical" evidence="1">
    <location>
        <begin position="131"/>
        <end position="161"/>
    </location>
</feature>
<reference evidence="2" key="2">
    <citation type="journal article" date="2023" name="Int. J. Mol. Sci.">
        <title>De Novo Assembly and Annotation of 11 Diverse Shrub Willow (Salix) Genomes Reveals Novel Gene Organization in Sex-Linked Regions.</title>
        <authorList>
            <person name="Hyden B."/>
            <person name="Feng K."/>
            <person name="Yates T.B."/>
            <person name="Jawdy S."/>
            <person name="Cereghino C."/>
            <person name="Smart L.B."/>
            <person name="Muchero W."/>
        </authorList>
    </citation>
    <scope>NUCLEOTIDE SEQUENCE</scope>
    <source>
        <tissue evidence="2">Shoot tip</tissue>
    </source>
</reference>
<accession>A0A9Q0V1C1</accession>
<keyword evidence="1" id="KW-0812">Transmembrane</keyword>
<dbReference type="EMBL" id="JAPFFK010000010">
    <property type="protein sequence ID" value="KAJ6740300.1"/>
    <property type="molecule type" value="Genomic_DNA"/>
</dbReference>
<keyword evidence="3" id="KW-1185">Reference proteome</keyword>
<evidence type="ECO:0000313" key="3">
    <source>
        <dbReference type="Proteomes" id="UP001151532"/>
    </source>
</evidence>
<evidence type="ECO:0000256" key="1">
    <source>
        <dbReference type="SAM" id="Phobius"/>
    </source>
</evidence>
<dbReference type="Proteomes" id="UP001151532">
    <property type="component" value="Chromosome 7"/>
</dbReference>
<feature type="transmembrane region" description="Helical" evidence="1">
    <location>
        <begin position="94"/>
        <end position="119"/>
    </location>
</feature>
<protein>
    <submittedName>
        <fullName evidence="2">MEMBRANE PROTEIN</fullName>
    </submittedName>
</protein>
<dbReference type="PANTHER" id="PTHR31133:SF12">
    <property type="entry name" value="MEMBRANE PROTEIN"/>
    <property type="match status" value="1"/>
</dbReference>
<reference evidence="2" key="1">
    <citation type="submission" date="2022-11" db="EMBL/GenBank/DDBJ databases">
        <authorList>
            <person name="Hyden B.L."/>
            <person name="Feng K."/>
            <person name="Yates T."/>
            <person name="Jawdy S."/>
            <person name="Smart L.B."/>
            <person name="Muchero W."/>
        </authorList>
    </citation>
    <scope>NUCLEOTIDE SEQUENCE</scope>
    <source>
        <tissue evidence="2">Shoot tip</tissue>
    </source>
</reference>
<name>A0A9Q0V1C1_SALPP</name>
<feature type="transmembrane region" description="Helical" evidence="1">
    <location>
        <begin position="307"/>
        <end position="326"/>
    </location>
</feature>
<dbReference type="InterPro" id="IPR040229">
    <property type="entry name" value="At3g27390-like"/>
</dbReference>
<feature type="transmembrane region" description="Helical" evidence="1">
    <location>
        <begin position="239"/>
        <end position="261"/>
    </location>
</feature>
<sequence>MVFKGGAFFSFNYYNWLVLRLFFFPGLITSFTIPFWVTAISYRFAFLFPWYSGMGKSNNFHGWLRFLYVIFAFFSAFFMGALKGLLVGPIASSVLILGNVAVILGMFPPHVSWTVYTLVKTNRFDIPLKVALLLALPTLFGIWLGLSIAGTVLVGLGYGFFTPWFASFEAFRHGDDESKTLYHCVVDGSWGTIQGSCTVVTDFADICCHSYPLYLKELRESSASNEIRTLRLIHVPGSIVAGLVGLIVDVPLFAAIIIIKSPYMLFKGWYRLSHDLISREGPFLETACIPIAGLTILLWPLVVVGSILVSVFTSIFIGLYASVILYQERSFWRAVAYVIAMVAEFDEYTNDRLYLREGTFLPNSVHADAPAILVPNFAHSKSVRETIQEVKMVQVWVAMMRSCEMRGKDLLDAGAITPADLNSFLKAKGGNEASVISVGLPCYSFLQSLLSSIKAGSDGFLLLDGTELTHLNRPNDKLLDWFFQPLMVLKEQIRVIKLEEGEERFLQRVVLYGNDTQRMETWDNGSLVPQEALRAAQIQGITRRMIGIIRGISKFPTYRRKFRQVVKALIVYNMEKESVTRPSSLPSVAGIDNV</sequence>
<keyword evidence="1" id="KW-0472">Membrane</keyword>
<dbReference type="OrthoDB" id="1054248at2759"/>
<gene>
    <name evidence="2" type="ORF">OIU79_000435</name>
</gene>
<proteinExistence type="predicted"/>
<organism evidence="2 3">
    <name type="scientific">Salix purpurea</name>
    <name type="common">Purple osier willow</name>
    <dbReference type="NCBI Taxonomy" id="77065"/>
    <lineage>
        <taxon>Eukaryota</taxon>
        <taxon>Viridiplantae</taxon>
        <taxon>Streptophyta</taxon>
        <taxon>Embryophyta</taxon>
        <taxon>Tracheophyta</taxon>
        <taxon>Spermatophyta</taxon>
        <taxon>Magnoliopsida</taxon>
        <taxon>eudicotyledons</taxon>
        <taxon>Gunneridae</taxon>
        <taxon>Pentapetalae</taxon>
        <taxon>rosids</taxon>
        <taxon>fabids</taxon>
        <taxon>Malpighiales</taxon>
        <taxon>Salicaceae</taxon>
        <taxon>Saliceae</taxon>
        <taxon>Salix</taxon>
    </lineage>
</organism>
<keyword evidence="1" id="KW-1133">Transmembrane helix</keyword>
<comment type="caution">
    <text evidence="2">The sequence shown here is derived from an EMBL/GenBank/DDBJ whole genome shotgun (WGS) entry which is preliminary data.</text>
</comment>
<dbReference type="PANTHER" id="PTHR31133">
    <property type="entry name" value="MEMBRANE PROTEIN"/>
    <property type="match status" value="1"/>
</dbReference>